<dbReference type="PIRSF" id="PIRSF036915">
    <property type="entry name" value="Trnald_Bac_Plnt"/>
    <property type="match status" value="1"/>
</dbReference>
<dbReference type="PROSITE" id="PS01054">
    <property type="entry name" value="TRANSALDOLASE_1"/>
    <property type="match status" value="1"/>
</dbReference>
<keyword evidence="8 11" id="KW-0570">Pentose shunt</keyword>
<feature type="active site" description="Schiff-base intermediate with substrate" evidence="11">
    <location>
        <position position="140"/>
    </location>
</feature>
<keyword evidence="7 11" id="KW-0808">Transferase</keyword>
<evidence type="ECO:0000256" key="2">
    <source>
        <dbReference type="ARBA" id="ARBA00004496"/>
    </source>
</evidence>
<comment type="pathway">
    <text evidence="3 11">Carbohydrate degradation; pentose phosphate pathway; D-glyceraldehyde 3-phosphate and beta-D-fructose 6-phosphate from D-ribose 5-phosphate and D-xylulose 5-phosphate (non-oxidative stage): step 2/3.</text>
</comment>
<dbReference type="CDD" id="cd00955">
    <property type="entry name" value="Transaldolase_like"/>
    <property type="match status" value="1"/>
</dbReference>
<evidence type="ECO:0000256" key="7">
    <source>
        <dbReference type="ARBA" id="ARBA00022679"/>
    </source>
</evidence>
<dbReference type="InterPro" id="IPR004732">
    <property type="entry name" value="Transaldolase_2"/>
</dbReference>
<evidence type="ECO:0000313" key="13">
    <source>
        <dbReference type="Proteomes" id="UP000604481"/>
    </source>
</evidence>
<comment type="catalytic activity">
    <reaction evidence="10 11">
        <text>D-sedoheptulose 7-phosphate + D-glyceraldehyde 3-phosphate = D-erythrose 4-phosphate + beta-D-fructose 6-phosphate</text>
        <dbReference type="Rhea" id="RHEA:17053"/>
        <dbReference type="ChEBI" id="CHEBI:16897"/>
        <dbReference type="ChEBI" id="CHEBI:57483"/>
        <dbReference type="ChEBI" id="CHEBI:57634"/>
        <dbReference type="ChEBI" id="CHEBI:59776"/>
        <dbReference type="EC" id="2.2.1.2"/>
    </reaction>
</comment>
<evidence type="ECO:0000256" key="1">
    <source>
        <dbReference type="ARBA" id="ARBA00003518"/>
    </source>
</evidence>
<dbReference type="NCBIfam" id="NF002881">
    <property type="entry name" value="PRK03343.1"/>
    <property type="match status" value="1"/>
</dbReference>
<dbReference type="GO" id="GO:0006098">
    <property type="term" value="P:pentose-phosphate shunt"/>
    <property type="evidence" value="ECO:0007669"/>
    <property type="project" value="UniProtKB-UniRule"/>
</dbReference>
<sequence>MSRIAAIRPFGQTIWLDNLSRGLIKAGTLQKLFDEDKIAGVTSNPAIFYKSISSDPLYIEPLNELKKDASLSAEQRYEALVIPDVQAACDLTMAMYKDSQGQDGYVSLEVSPTLANDAQGTIDNAKRLWAAINRPNAMIKVPATAAGCIAFEELIASGINVNITLMFNLKHVDDVLTAYIRGLEARAAAGLPVDGVRAVASVFLSRVDSLIDPKLDAIGTEEALALRGKVATSFVKVAYQHYKKLFNGTRFEALKALGAHPQRLLWASTGTKNKAYSDVMYVEDLIGPDTVNTVPDATLDLFRDHGNAASTLDTNIDAAVAVLAAVRKLGINYNLAGEQLQTEGLKQFDEAFAKLMELTK</sequence>
<gene>
    <name evidence="11 12" type="primary">tal</name>
    <name evidence="12" type="ORF">INR99_06795</name>
</gene>
<dbReference type="PANTHER" id="PTHR10683">
    <property type="entry name" value="TRANSALDOLASE"/>
    <property type="match status" value="1"/>
</dbReference>
<comment type="subcellular location">
    <subcellularLocation>
        <location evidence="2 11">Cytoplasm</location>
    </subcellularLocation>
</comment>
<dbReference type="SUPFAM" id="SSF51569">
    <property type="entry name" value="Aldolase"/>
    <property type="match status" value="1"/>
</dbReference>
<dbReference type="HAMAP" id="MF_00493">
    <property type="entry name" value="Transaldolase_2"/>
    <property type="match status" value="1"/>
</dbReference>
<dbReference type="EC" id="2.2.1.2" evidence="5 11"/>
<dbReference type="InterPro" id="IPR013785">
    <property type="entry name" value="Aldolase_TIM"/>
</dbReference>
<dbReference type="EMBL" id="JADFUA010000003">
    <property type="protein sequence ID" value="MBE9609050.1"/>
    <property type="molecule type" value="Genomic_DNA"/>
</dbReference>
<reference evidence="12 13" key="1">
    <citation type="submission" date="2020-10" db="EMBL/GenBank/DDBJ databases">
        <title>The genome sequence of Chitinilyticum litopenaei 4Y14.</title>
        <authorList>
            <person name="Liu Y."/>
        </authorList>
    </citation>
    <scope>NUCLEOTIDE SEQUENCE [LARGE SCALE GENOMIC DNA]</scope>
    <source>
        <strain evidence="12 13">4Y14</strain>
    </source>
</reference>
<comment type="function">
    <text evidence="1 11">Transaldolase is important for the balance of metabolites in the pentose-phosphate pathway.</text>
</comment>
<evidence type="ECO:0000256" key="9">
    <source>
        <dbReference type="ARBA" id="ARBA00023270"/>
    </source>
</evidence>
<dbReference type="GO" id="GO:0004801">
    <property type="term" value="F:transaldolase activity"/>
    <property type="evidence" value="ECO:0007669"/>
    <property type="project" value="UniProtKB-UniRule"/>
</dbReference>
<keyword evidence="13" id="KW-1185">Reference proteome</keyword>
<dbReference type="InterPro" id="IPR001585">
    <property type="entry name" value="TAL/FSA"/>
</dbReference>
<dbReference type="PANTHER" id="PTHR10683:SF31">
    <property type="entry name" value="TRANSALDOLASE"/>
    <property type="match status" value="1"/>
</dbReference>
<keyword evidence="9 11" id="KW-0704">Schiff base</keyword>
<protein>
    <recommendedName>
        <fullName evidence="5 11">Transaldolase</fullName>
        <ecNumber evidence="5 11">2.2.1.2</ecNumber>
    </recommendedName>
</protein>
<keyword evidence="6 11" id="KW-0963">Cytoplasm</keyword>
<evidence type="ECO:0000256" key="3">
    <source>
        <dbReference type="ARBA" id="ARBA00004857"/>
    </source>
</evidence>
<evidence type="ECO:0000256" key="8">
    <source>
        <dbReference type="ARBA" id="ARBA00023126"/>
    </source>
</evidence>
<evidence type="ECO:0000256" key="11">
    <source>
        <dbReference type="HAMAP-Rule" id="MF_00493"/>
    </source>
</evidence>
<evidence type="ECO:0000256" key="5">
    <source>
        <dbReference type="ARBA" id="ARBA00013151"/>
    </source>
</evidence>
<evidence type="ECO:0000313" key="12">
    <source>
        <dbReference type="EMBL" id="MBE9609050.1"/>
    </source>
</evidence>
<evidence type="ECO:0000256" key="4">
    <source>
        <dbReference type="ARBA" id="ARBA00008426"/>
    </source>
</evidence>
<proteinExistence type="inferred from homology"/>
<dbReference type="Proteomes" id="UP000604481">
    <property type="component" value="Unassembled WGS sequence"/>
</dbReference>
<dbReference type="GO" id="GO:0005975">
    <property type="term" value="P:carbohydrate metabolic process"/>
    <property type="evidence" value="ECO:0007669"/>
    <property type="project" value="InterPro"/>
</dbReference>
<dbReference type="UniPathway" id="UPA00115">
    <property type="reaction ID" value="UER00414"/>
</dbReference>
<comment type="caution">
    <text evidence="12">The sequence shown here is derived from an EMBL/GenBank/DDBJ whole genome shotgun (WGS) entry which is preliminary data.</text>
</comment>
<accession>A0A8J7FZ78</accession>
<dbReference type="RefSeq" id="WP_194115573.1">
    <property type="nucleotide sequence ID" value="NZ_JADFUA010000003.1"/>
</dbReference>
<dbReference type="NCBIfam" id="TIGR00876">
    <property type="entry name" value="tal_mycobact"/>
    <property type="match status" value="1"/>
</dbReference>
<dbReference type="GO" id="GO:0005737">
    <property type="term" value="C:cytoplasm"/>
    <property type="evidence" value="ECO:0007669"/>
    <property type="project" value="UniProtKB-SubCell"/>
</dbReference>
<comment type="similarity">
    <text evidence="4 11">Belongs to the transaldolase family. Type 2 subfamily.</text>
</comment>
<name>A0A8J7FZ78_9NEIS</name>
<evidence type="ECO:0000256" key="6">
    <source>
        <dbReference type="ARBA" id="ARBA00022490"/>
    </source>
</evidence>
<dbReference type="Gene3D" id="3.20.20.70">
    <property type="entry name" value="Aldolase class I"/>
    <property type="match status" value="1"/>
</dbReference>
<dbReference type="InterPro" id="IPR018225">
    <property type="entry name" value="Transaldolase_AS"/>
</dbReference>
<dbReference type="Pfam" id="PF00923">
    <property type="entry name" value="TAL_FSA"/>
    <property type="match status" value="1"/>
</dbReference>
<dbReference type="AlphaFoldDB" id="A0A8J7FZ78"/>
<evidence type="ECO:0000256" key="10">
    <source>
        <dbReference type="ARBA" id="ARBA00048810"/>
    </source>
</evidence>
<organism evidence="12 13">
    <name type="scientific">Chitinilyticum piscinae</name>
    <dbReference type="NCBI Taxonomy" id="2866724"/>
    <lineage>
        <taxon>Bacteria</taxon>
        <taxon>Pseudomonadati</taxon>
        <taxon>Pseudomonadota</taxon>
        <taxon>Betaproteobacteria</taxon>
        <taxon>Neisseriales</taxon>
        <taxon>Chitinibacteraceae</taxon>
        <taxon>Chitinilyticum</taxon>
    </lineage>
</organism>